<sequence>MAATVDSADAPVPLFPEPSIRDVAREDERYWADRYDRDLDTDDYDEAA</sequence>
<comment type="caution">
    <text evidence="2">The sequence shown here is derived from an EMBL/GenBank/DDBJ whole genome shotgun (WGS) entry which is preliminary data.</text>
</comment>
<name>A0A640T8M7_STRNI</name>
<dbReference type="Proteomes" id="UP000429552">
    <property type="component" value="Unassembled WGS sequence"/>
</dbReference>
<feature type="region of interest" description="Disordered" evidence="1">
    <location>
        <begin position="1"/>
        <end position="20"/>
    </location>
</feature>
<dbReference type="EMBL" id="BLIP01000001">
    <property type="protein sequence ID" value="GFE20099.1"/>
    <property type="molecule type" value="Genomic_DNA"/>
</dbReference>
<gene>
    <name evidence="2" type="ORF">Sliba_05520</name>
</gene>
<dbReference type="AlphaFoldDB" id="A0A640T8M7"/>
<evidence type="ECO:0000313" key="2">
    <source>
        <dbReference type="EMBL" id="GFE20099.1"/>
    </source>
</evidence>
<protein>
    <submittedName>
        <fullName evidence="2">Uncharacterized protein</fullName>
    </submittedName>
</protein>
<organism evidence="2 3">
    <name type="scientific">Streptomyces nigrescens</name>
    <dbReference type="NCBI Taxonomy" id="1920"/>
    <lineage>
        <taxon>Bacteria</taxon>
        <taxon>Bacillati</taxon>
        <taxon>Actinomycetota</taxon>
        <taxon>Actinomycetes</taxon>
        <taxon>Kitasatosporales</taxon>
        <taxon>Streptomycetaceae</taxon>
        <taxon>Streptomyces</taxon>
    </lineage>
</organism>
<evidence type="ECO:0000256" key="1">
    <source>
        <dbReference type="SAM" id="MobiDB-lite"/>
    </source>
</evidence>
<accession>A0A640T8M7</accession>
<evidence type="ECO:0000313" key="3">
    <source>
        <dbReference type="Proteomes" id="UP000429552"/>
    </source>
</evidence>
<reference evidence="2 3" key="1">
    <citation type="submission" date="2019-12" db="EMBL/GenBank/DDBJ databases">
        <title>Whole genome shotgun sequence of Streptomyces libani subsp. libani NBRC 13452.</title>
        <authorList>
            <person name="Ichikawa N."/>
            <person name="Kimura A."/>
            <person name="Kitahashi Y."/>
            <person name="Komaki H."/>
            <person name="Tamura T."/>
        </authorList>
    </citation>
    <scope>NUCLEOTIDE SEQUENCE [LARGE SCALE GENOMIC DNA]</scope>
    <source>
        <strain evidence="2 3">NBRC 13452</strain>
    </source>
</reference>
<proteinExistence type="predicted"/>